<keyword evidence="2" id="KW-1003">Cell membrane</keyword>
<dbReference type="SUPFAM" id="SSF54534">
    <property type="entry name" value="FKBP-like"/>
    <property type="match status" value="1"/>
</dbReference>
<dbReference type="Proteomes" id="UP000254133">
    <property type="component" value="Unassembled WGS sequence"/>
</dbReference>
<dbReference type="InterPro" id="IPR000297">
    <property type="entry name" value="PPIase_PpiC"/>
</dbReference>
<dbReference type="GO" id="GO:0003755">
    <property type="term" value="F:peptidyl-prolyl cis-trans isomerase activity"/>
    <property type="evidence" value="ECO:0007669"/>
    <property type="project" value="UniProtKB-KW"/>
</dbReference>
<keyword evidence="7" id="KW-0143">Chaperone</keyword>
<sequence>MEKMRNFMQSWAGKAVLVITLIPMAFLGVQSFSGGGQIAPNQIVKVGDTAIDTTTFQSEVNNYRARLLEQVDSSLINDKALNDEVLDSMIDRALLENQAQFFGMTVSDDAITRLLQADPTFHDANGKFSNDVFAQYLQSRGMTKNMLFTMFRTQLSLRQLTSSILGTAVYPDSQISRLIDLQTQSREAWVVRYNWQDFADKVTVSPAEIEAYYNANKKDMIQSPSVDLAYVTLSDADIKVDAVSEDEIRAEYQASLQGQGDGRQLSHILLTGDNAEHRAKDIKAKLDAGESFEALAKAYSDDLTGESGGDIGSYNPAFFGDSSSAVENAISGLTAGGVSEPVQTGFGYHIFKVTKMGDAPSLDSMRDELTKRATERKRANAMNEMITKINTMATDSMGISDIAQETGLTARSIKGYTKDNNTSELSAPVVVSAAFDDFAINDQSVSPNITLADKTVWVQPTNYQDARELTLAEASEQIKVTLTKQKAIKLALDTANARAKEDPATLTKSAQRLGVVTRQSPELLPAERASLFVHNKDGMSAWVVETDAGASVMVGDKAQSTATAQISDAERLSASQIIRDNVGQDQLQDYLHYLRDTKEVQINEQAMSGH</sequence>
<evidence type="ECO:0000256" key="4">
    <source>
        <dbReference type="ARBA" id="ARBA00022692"/>
    </source>
</evidence>
<keyword evidence="3" id="KW-0997">Cell inner membrane</keyword>
<dbReference type="EMBL" id="UGPZ01000003">
    <property type="protein sequence ID" value="STY93868.1"/>
    <property type="molecule type" value="Genomic_DNA"/>
</dbReference>
<dbReference type="PANTHER" id="PTHR47529">
    <property type="entry name" value="PEPTIDYL-PROLYL CIS-TRANS ISOMERASE D"/>
    <property type="match status" value="1"/>
</dbReference>
<evidence type="ECO:0000313" key="13">
    <source>
        <dbReference type="EMBL" id="STY93868.1"/>
    </source>
</evidence>
<dbReference type="SUPFAM" id="SSF109998">
    <property type="entry name" value="Triger factor/SurA peptide-binding domain-like"/>
    <property type="match status" value="1"/>
</dbReference>
<evidence type="ECO:0000256" key="2">
    <source>
        <dbReference type="ARBA" id="ARBA00022475"/>
    </source>
</evidence>
<dbReference type="InterPro" id="IPR046357">
    <property type="entry name" value="PPIase_dom_sf"/>
</dbReference>
<keyword evidence="11" id="KW-0697">Rotamase</keyword>
<protein>
    <recommendedName>
        <fullName evidence="9">Periplasmic chaperone PpiD</fullName>
    </recommendedName>
    <alternativeName>
        <fullName evidence="10">Periplasmic folding chaperone</fullName>
    </alternativeName>
</protein>
<keyword evidence="4" id="KW-0812">Transmembrane</keyword>
<dbReference type="InterPro" id="IPR052029">
    <property type="entry name" value="PpiD_chaperone"/>
</dbReference>
<dbReference type="Pfam" id="PF13624">
    <property type="entry name" value="SurA_N_3"/>
    <property type="match status" value="1"/>
</dbReference>
<dbReference type="Gene3D" id="1.10.4030.10">
    <property type="entry name" value="Porin chaperone SurA, peptide-binding domain"/>
    <property type="match status" value="1"/>
</dbReference>
<evidence type="ECO:0000256" key="8">
    <source>
        <dbReference type="ARBA" id="ARBA00038408"/>
    </source>
</evidence>
<dbReference type="InterPro" id="IPR027304">
    <property type="entry name" value="Trigger_fact/SurA_dom_sf"/>
</dbReference>
<dbReference type="Gene3D" id="3.10.50.40">
    <property type="match status" value="1"/>
</dbReference>
<dbReference type="PROSITE" id="PS01096">
    <property type="entry name" value="PPIC_PPIASE_1"/>
    <property type="match status" value="1"/>
</dbReference>
<proteinExistence type="inferred from homology"/>
<reference evidence="13 14" key="1">
    <citation type="submission" date="2018-06" db="EMBL/GenBank/DDBJ databases">
        <authorList>
            <consortium name="Pathogen Informatics"/>
            <person name="Doyle S."/>
        </authorList>
    </citation>
    <scope>NUCLEOTIDE SEQUENCE [LARGE SCALE GENOMIC DNA]</scope>
    <source>
        <strain evidence="13 14">NCTC9426</strain>
    </source>
</reference>
<evidence type="ECO:0000256" key="9">
    <source>
        <dbReference type="ARBA" id="ARBA00040743"/>
    </source>
</evidence>
<evidence type="ECO:0000256" key="10">
    <source>
        <dbReference type="ARBA" id="ARBA00042775"/>
    </source>
</evidence>
<dbReference type="PROSITE" id="PS50198">
    <property type="entry name" value="PPIC_PPIASE_2"/>
    <property type="match status" value="1"/>
</dbReference>
<feature type="domain" description="PpiC" evidence="12">
    <location>
        <begin position="260"/>
        <end position="355"/>
    </location>
</feature>
<dbReference type="AlphaFoldDB" id="A0A378Q0Z3"/>
<keyword evidence="11 13" id="KW-0413">Isomerase</keyword>
<dbReference type="GO" id="GO:0005886">
    <property type="term" value="C:plasma membrane"/>
    <property type="evidence" value="ECO:0007669"/>
    <property type="project" value="UniProtKB-SubCell"/>
</dbReference>
<evidence type="ECO:0000256" key="5">
    <source>
        <dbReference type="ARBA" id="ARBA00022989"/>
    </source>
</evidence>
<accession>A0A378Q0Z3</accession>
<name>A0A378Q0Z3_MORBO</name>
<keyword evidence="6" id="KW-0472">Membrane</keyword>
<evidence type="ECO:0000256" key="11">
    <source>
        <dbReference type="PROSITE-ProRule" id="PRU00278"/>
    </source>
</evidence>
<evidence type="ECO:0000256" key="1">
    <source>
        <dbReference type="ARBA" id="ARBA00004382"/>
    </source>
</evidence>
<evidence type="ECO:0000256" key="7">
    <source>
        <dbReference type="ARBA" id="ARBA00023186"/>
    </source>
</evidence>
<evidence type="ECO:0000313" key="14">
    <source>
        <dbReference type="Proteomes" id="UP000254133"/>
    </source>
</evidence>
<evidence type="ECO:0000256" key="6">
    <source>
        <dbReference type="ARBA" id="ARBA00023136"/>
    </source>
</evidence>
<comment type="subcellular location">
    <subcellularLocation>
        <location evidence="1">Cell inner membrane</location>
        <topology evidence="1">Single-pass type II membrane protein</topology>
        <orientation evidence="1">Periplasmic side</orientation>
    </subcellularLocation>
</comment>
<evidence type="ECO:0000259" key="12">
    <source>
        <dbReference type="PROSITE" id="PS50198"/>
    </source>
</evidence>
<dbReference type="InterPro" id="IPR023058">
    <property type="entry name" value="PPIase_PpiC_CS"/>
</dbReference>
<gene>
    <name evidence="13" type="primary">ppiD</name>
    <name evidence="13" type="ORF">NCTC9426_02602</name>
</gene>
<keyword evidence="5" id="KW-1133">Transmembrane helix</keyword>
<organism evidence="13 14">
    <name type="scientific">Moraxella bovis</name>
    <dbReference type="NCBI Taxonomy" id="476"/>
    <lineage>
        <taxon>Bacteria</taxon>
        <taxon>Pseudomonadati</taxon>
        <taxon>Pseudomonadota</taxon>
        <taxon>Gammaproteobacteria</taxon>
        <taxon>Moraxellales</taxon>
        <taxon>Moraxellaceae</taxon>
        <taxon>Moraxella</taxon>
    </lineage>
</organism>
<comment type="similarity">
    <text evidence="8">Belongs to the PpiD chaperone family.</text>
</comment>
<dbReference type="Pfam" id="PF00639">
    <property type="entry name" value="Rotamase"/>
    <property type="match status" value="1"/>
</dbReference>
<dbReference type="PANTHER" id="PTHR47529:SF1">
    <property type="entry name" value="PERIPLASMIC CHAPERONE PPID"/>
    <property type="match status" value="1"/>
</dbReference>
<evidence type="ECO:0000256" key="3">
    <source>
        <dbReference type="ARBA" id="ARBA00022519"/>
    </source>
</evidence>